<evidence type="ECO:0000256" key="3">
    <source>
        <dbReference type="ARBA" id="ARBA00022525"/>
    </source>
</evidence>
<comment type="subcellular location">
    <subcellularLocation>
        <location evidence="1 5">Secreted</location>
    </subcellularLocation>
</comment>
<dbReference type="EMBL" id="NCKW01011061">
    <property type="protein sequence ID" value="POM64698.1"/>
    <property type="molecule type" value="Genomic_DNA"/>
</dbReference>
<sequence length="92" mass="10377">MHMTFVVLTAMAIITGATAINSEPTSISTKTSNGGVHLTLDDDKDKRFLRSNQIPKDNNGLKQDSEERLDSTALEKLLRGYTTHKFKLWKRK</sequence>
<proteinExistence type="inferred from homology"/>
<evidence type="ECO:0000256" key="2">
    <source>
        <dbReference type="ARBA" id="ARBA00010400"/>
    </source>
</evidence>
<keyword evidence="4 5" id="KW-0732">Signal</keyword>
<feature type="signal peptide" evidence="5">
    <location>
        <begin position="1"/>
        <end position="19"/>
    </location>
</feature>
<evidence type="ECO:0000256" key="1">
    <source>
        <dbReference type="ARBA" id="ARBA00004613"/>
    </source>
</evidence>
<feature type="chain" id="PRO_5028503551" description="RxLR effector protein" evidence="5">
    <location>
        <begin position="20"/>
        <end position="92"/>
    </location>
</feature>
<keyword evidence="3 5" id="KW-0964">Secreted</keyword>
<dbReference type="Pfam" id="PF16810">
    <property type="entry name" value="RXLR"/>
    <property type="match status" value="1"/>
</dbReference>
<accession>A0A2P4XGM3</accession>
<evidence type="ECO:0000256" key="5">
    <source>
        <dbReference type="RuleBase" id="RU367124"/>
    </source>
</evidence>
<organism evidence="7 8">
    <name type="scientific">Phytophthora palmivora</name>
    <dbReference type="NCBI Taxonomy" id="4796"/>
    <lineage>
        <taxon>Eukaryota</taxon>
        <taxon>Sar</taxon>
        <taxon>Stramenopiles</taxon>
        <taxon>Oomycota</taxon>
        <taxon>Peronosporomycetes</taxon>
        <taxon>Peronosporales</taxon>
        <taxon>Peronosporaceae</taxon>
        <taxon>Phytophthora</taxon>
    </lineage>
</organism>
<comment type="function">
    <text evidence="5">Effector that suppresses plant defense responses during pathogen infection.</text>
</comment>
<evidence type="ECO:0000313" key="8">
    <source>
        <dbReference type="Proteomes" id="UP000237271"/>
    </source>
</evidence>
<protein>
    <recommendedName>
        <fullName evidence="5">RxLR effector protein</fullName>
    </recommendedName>
</protein>
<dbReference type="InterPro" id="IPR031825">
    <property type="entry name" value="RXLR"/>
</dbReference>
<name>A0A2P4XGM3_9STRA</name>
<evidence type="ECO:0000256" key="6">
    <source>
        <dbReference type="SAM" id="MobiDB-lite"/>
    </source>
</evidence>
<dbReference type="AlphaFoldDB" id="A0A2P4XGM3"/>
<gene>
    <name evidence="7" type="ORF">PHPALM_19742</name>
</gene>
<comment type="similarity">
    <text evidence="2 5">Belongs to the RxLR effector family.</text>
</comment>
<dbReference type="GO" id="GO:0005576">
    <property type="term" value="C:extracellular region"/>
    <property type="evidence" value="ECO:0007669"/>
    <property type="project" value="UniProtKB-SubCell"/>
</dbReference>
<comment type="caution">
    <text evidence="7">The sequence shown here is derived from an EMBL/GenBank/DDBJ whole genome shotgun (WGS) entry which is preliminary data.</text>
</comment>
<evidence type="ECO:0000313" key="7">
    <source>
        <dbReference type="EMBL" id="POM64698.1"/>
    </source>
</evidence>
<dbReference type="OrthoDB" id="117139at2759"/>
<feature type="region of interest" description="Disordered" evidence="6">
    <location>
        <begin position="47"/>
        <end position="67"/>
    </location>
</feature>
<dbReference type="Proteomes" id="UP000237271">
    <property type="component" value="Unassembled WGS sequence"/>
</dbReference>
<feature type="compositionally biased region" description="Polar residues" evidence="6">
    <location>
        <begin position="50"/>
        <end position="62"/>
    </location>
</feature>
<reference evidence="7 8" key="1">
    <citation type="journal article" date="2017" name="Genome Biol. Evol.">
        <title>Phytophthora megakarya and P. palmivora, closely related causal agents of cacao black pod rot, underwent increases in genome sizes and gene numbers by different mechanisms.</title>
        <authorList>
            <person name="Ali S.S."/>
            <person name="Shao J."/>
            <person name="Lary D.J."/>
            <person name="Kronmiller B."/>
            <person name="Shen D."/>
            <person name="Strem M.D."/>
            <person name="Amoako-Attah I."/>
            <person name="Akrofi A.Y."/>
            <person name="Begoude B.A."/>
            <person name="Ten Hoopen G.M."/>
            <person name="Coulibaly K."/>
            <person name="Kebe B.I."/>
            <person name="Melnick R.L."/>
            <person name="Guiltinan M.J."/>
            <person name="Tyler B.M."/>
            <person name="Meinhardt L.W."/>
            <person name="Bailey B.A."/>
        </authorList>
    </citation>
    <scope>NUCLEOTIDE SEQUENCE [LARGE SCALE GENOMIC DNA]</scope>
    <source>
        <strain evidence="8">sbr112.9</strain>
    </source>
</reference>
<comment type="domain">
    <text evidence="5">The RxLR-dEER motif acts to carry the protein into the host cell cytoplasm through binding to cell surface phosphatidylinositol-3-phosphate.</text>
</comment>
<evidence type="ECO:0000256" key="4">
    <source>
        <dbReference type="ARBA" id="ARBA00022729"/>
    </source>
</evidence>
<keyword evidence="8" id="KW-1185">Reference proteome</keyword>